<dbReference type="PROSITE" id="PS51352">
    <property type="entry name" value="THIOREDOXIN_2"/>
    <property type="match status" value="1"/>
</dbReference>
<dbReference type="FunFam" id="3.40.30.10:FF:000001">
    <property type="entry name" value="Thioredoxin"/>
    <property type="match status" value="1"/>
</dbReference>
<keyword evidence="3" id="KW-0249">Electron transport</keyword>
<gene>
    <name evidence="11" type="ORF">A3H66_02220</name>
</gene>
<evidence type="ECO:0000256" key="5">
    <source>
        <dbReference type="ARBA" id="ARBA00023284"/>
    </source>
</evidence>
<dbReference type="InterPro" id="IPR005746">
    <property type="entry name" value="Thioredoxin"/>
</dbReference>
<feature type="site" description="Contributes to redox potential value" evidence="8">
    <location>
        <position position="30"/>
    </location>
</feature>
<reference evidence="11 12" key="1">
    <citation type="journal article" date="2016" name="Nat. Commun.">
        <title>Thousands of microbial genomes shed light on interconnected biogeochemical processes in an aquifer system.</title>
        <authorList>
            <person name="Anantharaman K."/>
            <person name="Brown C.T."/>
            <person name="Hug L.A."/>
            <person name="Sharon I."/>
            <person name="Castelle C.J."/>
            <person name="Probst A.J."/>
            <person name="Thomas B.C."/>
            <person name="Singh A."/>
            <person name="Wilkins M.J."/>
            <person name="Karaoz U."/>
            <person name="Brodie E.L."/>
            <person name="Williams K.H."/>
            <person name="Hubbard S.S."/>
            <person name="Banfield J.F."/>
        </authorList>
    </citation>
    <scope>NUCLEOTIDE SEQUENCE [LARGE SCALE GENOMIC DNA]</scope>
</reference>
<dbReference type="GO" id="GO:0045454">
    <property type="term" value="P:cell redox homeostasis"/>
    <property type="evidence" value="ECO:0007669"/>
    <property type="project" value="TreeGrafter"/>
</dbReference>
<evidence type="ECO:0000256" key="7">
    <source>
        <dbReference type="PIRNR" id="PIRNR000077"/>
    </source>
</evidence>
<feature type="disulfide bond" description="Redox-active" evidence="9">
    <location>
        <begin position="28"/>
        <end position="31"/>
    </location>
</feature>
<name>A0A1F5SC06_9BACT</name>
<feature type="site" description="Deprotonates C-terminal active site Cys" evidence="8">
    <location>
        <position position="22"/>
    </location>
</feature>
<dbReference type="GO" id="GO:0005829">
    <property type="term" value="C:cytosol"/>
    <property type="evidence" value="ECO:0007669"/>
    <property type="project" value="TreeGrafter"/>
</dbReference>
<dbReference type="EMBL" id="MFFW01000031">
    <property type="protein sequence ID" value="OGF24224.1"/>
    <property type="molecule type" value="Genomic_DNA"/>
</dbReference>
<dbReference type="GO" id="GO:0015035">
    <property type="term" value="F:protein-disulfide reductase activity"/>
    <property type="evidence" value="ECO:0007669"/>
    <property type="project" value="UniProtKB-UniRule"/>
</dbReference>
<evidence type="ECO:0000313" key="11">
    <source>
        <dbReference type="EMBL" id="OGF24224.1"/>
    </source>
</evidence>
<feature type="active site" description="Nucleophile" evidence="8">
    <location>
        <position position="28"/>
    </location>
</feature>
<dbReference type="Proteomes" id="UP000178783">
    <property type="component" value="Unassembled WGS sequence"/>
</dbReference>
<evidence type="ECO:0000256" key="6">
    <source>
        <dbReference type="NCBIfam" id="TIGR01068"/>
    </source>
</evidence>
<evidence type="ECO:0000259" key="10">
    <source>
        <dbReference type="PROSITE" id="PS51352"/>
    </source>
</evidence>
<dbReference type="Pfam" id="PF00085">
    <property type="entry name" value="Thioredoxin"/>
    <property type="match status" value="1"/>
</dbReference>
<evidence type="ECO:0000313" key="12">
    <source>
        <dbReference type="Proteomes" id="UP000178783"/>
    </source>
</evidence>
<feature type="active site" description="Nucleophile" evidence="8">
    <location>
        <position position="31"/>
    </location>
</feature>
<dbReference type="Gene3D" id="3.40.30.10">
    <property type="entry name" value="Glutaredoxin"/>
    <property type="match status" value="1"/>
</dbReference>
<comment type="similarity">
    <text evidence="1 7">Belongs to the thioredoxin family.</text>
</comment>
<dbReference type="PANTHER" id="PTHR45663">
    <property type="entry name" value="GEO12009P1"/>
    <property type="match status" value="1"/>
</dbReference>
<dbReference type="CDD" id="cd02947">
    <property type="entry name" value="TRX_family"/>
    <property type="match status" value="1"/>
</dbReference>
<dbReference type="PROSITE" id="PS00194">
    <property type="entry name" value="THIOREDOXIN_1"/>
    <property type="match status" value="1"/>
</dbReference>
<evidence type="ECO:0000256" key="9">
    <source>
        <dbReference type="PIRSR" id="PIRSR000077-4"/>
    </source>
</evidence>
<comment type="caution">
    <text evidence="11">The sequence shown here is derived from an EMBL/GenBank/DDBJ whole genome shotgun (WGS) entry which is preliminary data.</text>
</comment>
<evidence type="ECO:0000256" key="3">
    <source>
        <dbReference type="ARBA" id="ARBA00022982"/>
    </source>
</evidence>
<dbReference type="STRING" id="1797989.A3H66_02220"/>
<organism evidence="11 12">
    <name type="scientific">Candidatus Falkowbacteria bacterium RIFCSPLOWO2_02_FULL_45_21</name>
    <dbReference type="NCBI Taxonomy" id="1797989"/>
    <lineage>
        <taxon>Bacteria</taxon>
        <taxon>Candidatus Falkowiibacteriota</taxon>
    </lineage>
</organism>
<evidence type="ECO:0000256" key="8">
    <source>
        <dbReference type="PIRSR" id="PIRSR000077-1"/>
    </source>
</evidence>
<protein>
    <recommendedName>
        <fullName evidence="6 7">Thioredoxin</fullName>
    </recommendedName>
</protein>
<feature type="domain" description="Thioredoxin" evidence="10">
    <location>
        <begin position="1"/>
        <end position="104"/>
    </location>
</feature>
<accession>A0A1F5SC06</accession>
<dbReference type="PIRSF" id="PIRSF000077">
    <property type="entry name" value="Thioredoxin"/>
    <property type="match status" value="1"/>
</dbReference>
<keyword evidence="2" id="KW-0813">Transport</keyword>
<evidence type="ECO:0000256" key="4">
    <source>
        <dbReference type="ARBA" id="ARBA00023157"/>
    </source>
</evidence>
<evidence type="ECO:0000256" key="1">
    <source>
        <dbReference type="ARBA" id="ARBA00008987"/>
    </source>
</evidence>
<proteinExistence type="inferred from homology"/>
<dbReference type="SUPFAM" id="SSF52833">
    <property type="entry name" value="Thioredoxin-like"/>
    <property type="match status" value="1"/>
</dbReference>
<dbReference type="InterPro" id="IPR017937">
    <property type="entry name" value="Thioredoxin_CS"/>
</dbReference>
<dbReference type="AlphaFoldDB" id="A0A1F5SC06"/>
<dbReference type="PRINTS" id="PR00421">
    <property type="entry name" value="THIOREDOXIN"/>
</dbReference>
<sequence length="104" mass="11865">MIFNKDNFKQEVEENAGVVLVDFFAAWCGPCQMMAPIIDEMIKENKDQNIKIGKVNIDDDQSIAVKYNVMSIPTFLVFKKGKVNDRISGYCSKDDLIQLIDKNK</sequence>
<evidence type="ECO:0000256" key="2">
    <source>
        <dbReference type="ARBA" id="ARBA00022448"/>
    </source>
</evidence>
<feature type="site" description="Contributes to redox potential value" evidence="8">
    <location>
        <position position="29"/>
    </location>
</feature>
<dbReference type="PANTHER" id="PTHR45663:SF11">
    <property type="entry name" value="GEO12009P1"/>
    <property type="match status" value="1"/>
</dbReference>
<dbReference type="NCBIfam" id="TIGR01068">
    <property type="entry name" value="thioredoxin"/>
    <property type="match status" value="1"/>
</dbReference>
<dbReference type="InterPro" id="IPR013766">
    <property type="entry name" value="Thioredoxin_domain"/>
</dbReference>
<keyword evidence="5 9" id="KW-0676">Redox-active center</keyword>
<keyword evidence="4 9" id="KW-1015">Disulfide bond</keyword>
<dbReference type="InterPro" id="IPR036249">
    <property type="entry name" value="Thioredoxin-like_sf"/>
</dbReference>